<protein>
    <submittedName>
        <fullName evidence="7">Uncharacterized protein</fullName>
    </submittedName>
</protein>
<dbReference type="InterPro" id="IPR015943">
    <property type="entry name" value="WD40/YVTN_repeat-like_dom_sf"/>
</dbReference>
<feature type="repeat" description="WD" evidence="6">
    <location>
        <begin position="343"/>
        <end position="384"/>
    </location>
</feature>
<keyword evidence="8" id="KW-1185">Reference proteome</keyword>
<evidence type="ECO:0000256" key="2">
    <source>
        <dbReference type="ARBA" id="ARBA00022574"/>
    </source>
</evidence>
<evidence type="ECO:0000313" key="8">
    <source>
        <dbReference type="Proteomes" id="UP000094444"/>
    </source>
</evidence>
<dbReference type="PANTHER" id="PTHR44090">
    <property type="entry name" value="WD REPEAT-CONTAINING PROTEIN 61"/>
    <property type="match status" value="1"/>
</dbReference>
<dbReference type="AlphaFoldDB" id="A0A2P5HU68"/>
<reference evidence="7" key="1">
    <citation type="submission" date="2017-09" db="EMBL/GenBank/DDBJ databases">
        <title>Polyketide synthases of a Diaporthe helianthi virulent isolate.</title>
        <authorList>
            <person name="Baroncelli R."/>
        </authorList>
    </citation>
    <scope>NUCLEOTIDE SEQUENCE [LARGE SCALE GENOMIC DNA]</scope>
    <source>
        <strain evidence="7">7/96</strain>
    </source>
</reference>
<dbReference type="PROSITE" id="PS50294">
    <property type="entry name" value="WD_REPEATS_REGION"/>
    <property type="match status" value="1"/>
</dbReference>
<organism evidence="7 8">
    <name type="scientific">Diaporthe helianthi</name>
    <dbReference type="NCBI Taxonomy" id="158607"/>
    <lineage>
        <taxon>Eukaryota</taxon>
        <taxon>Fungi</taxon>
        <taxon>Dikarya</taxon>
        <taxon>Ascomycota</taxon>
        <taxon>Pezizomycotina</taxon>
        <taxon>Sordariomycetes</taxon>
        <taxon>Sordariomycetidae</taxon>
        <taxon>Diaporthales</taxon>
        <taxon>Diaporthaceae</taxon>
        <taxon>Diaporthe</taxon>
    </lineage>
</organism>
<dbReference type="InterPro" id="IPR001680">
    <property type="entry name" value="WD40_rpt"/>
</dbReference>
<keyword evidence="5" id="KW-0687">Ribonucleoprotein</keyword>
<dbReference type="SUPFAM" id="SSF50978">
    <property type="entry name" value="WD40 repeat-like"/>
    <property type="match status" value="1"/>
</dbReference>
<dbReference type="GO" id="GO:0003735">
    <property type="term" value="F:structural constituent of ribosome"/>
    <property type="evidence" value="ECO:0007669"/>
    <property type="project" value="InterPro"/>
</dbReference>
<dbReference type="GO" id="GO:0015934">
    <property type="term" value="C:large ribosomal subunit"/>
    <property type="evidence" value="ECO:0007669"/>
    <property type="project" value="InterPro"/>
</dbReference>
<evidence type="ECO:0000256" key="3">
    <source>
        <dbReference type="ARBA" id="ARBA00022737"/>
    </source>
</evidence>
<keyword evidence="4" id="KW-0689">Ribosomal protein</keyword>
<dbReference type="Pfam" id="PF01783">
    <property type="entry name" value="Ribosomal_L32p"/>
    <property type="match status" value="1"/>
</dbReference>
<dbReference type="NCBIfam" id="TIGR01031">
    <property type="entry name" value="rpmF_bact"/>
    <property type="match status" value="1"/>
</dbReference>
<dbReference type="PROSITE" id="PS50082">
    <property type="entry name" value="WD_REPEATS_2"/>
    <property type="match status" value="3"/>
</dbReference>
<dbReference type="InterPro" id="IPR051510">
    <property type="entry name" value="SKI8"/>
</dbReference>
<proteinExistence type="inferred from homology"/>
<evidence type="ECO:0000313" key="7">
    <source>
        <dbReference type="EMBL" id="POS73786.1"/>
    </source>
</evidence>
<dbReference type="GO" id="GO:0005634">
    <property type="term" value="C:nucleus"/>
    <property type="evidence" value="ECO:0007669"/>
    <property type="project" value="TreeGrafter"/>
</dbReference>
<comment type="similarity">
    <text evidence="1">Belongs to the bacterial ribosomal protein bL32 family.</text>
</comment>
<evidence type="ECO:0000256" key="6">
    <source>
        <dbReference type="PROSITE-ProRule" id="PRU00221"/>
    </source>
</evidence>
<dbReference type="InterPro" id="IPR002677">
    <property type="entry name" value="Ribosomal_bL32"/>
</dbReference>
<dbReference type="InParanoid" id="A0A2P5HU68"/>
<dbReference type="Pfam" id="PF00400">
    <property type="entry name" value="WD40"/>
    <property type="match status" value="3"/>
</dbReference>
<dbReference type="Proteomes" id="UP000094444">
    <property type="component" value="Unassembled WGS sequence"/>
</dbReference>
<keyword evidence="3" id="KW-0677">Repeat</keyword>
<dbReference type="InterPro" id="IPR036322">
    <property type="entry name" value="WD40_repeat_dom_sf"/>
</dbReference>
<dbReference type="FunCoup" id="A0A2P5HU68">
    <property type="interactions" value="144"/>
</dbReference>
<evidence type="ECO:0000256" key="4">
    <source>
        <dbReference type="ARBA" id="ARBA00022980"/>
    </source>
</evidence>
<keyword evidence="2 6" id="KW-0853">WD repeat</keyword>
<gene>
    <name evidence="7" type="ORF">DHEL01_v207821</name>
</gene>
<dbReference type="InterPro" id="IPR011332">
    <property type="entry name" value="Ribosomal_zn-bd"/>
</dbReference>
<dbReference type="Gene3D" id="2.130.10.10">
    <property type="entry name" value="YVTN repeat-like/Quinoprotein amine dehydrogenase"/>
    <property type="match status" value="1"/>
</dbReference>
<evidence type="ECO:0000256" key="5">
    <source>
        <dbReference type="ARBA" id="ARBA00023274"/>
    </source>
</evidence>
<accession>A0A2P5HU68</accession>
<evidence type="ECO:0000256" key="1">
    <source>
        <dbReference type="ARBA" id="ARBA00008560"/>
    </source>
</evidence>
<dbReference type="OrthoDB" id="10251741at2759"/>
<dbReference type="SMART" id="SM00320">
    <property type="entry name" value="WD40"/>
    <property type="match status" value="7"/>
</dbReference>
<dbReference type="PANTHER" id="PTHR44090:SF1">
    <property type="entry name" value="SUPERKILLER COMPLEX PROTEIN 8"/>
    <property type="match status" value="1"/>
</dbReference>
<dbReference type="EMBL" id="MAVT02000734">
    <property type="protein sequence ID" value="POS73786.1"/>
    <property type="molecule type" value="Genomic_DNA"/>
</dbReference>
<name>A0A2P5HU68_DIAHE</name>
<comment type="caution">
    <text evidence="7">The sequence shown here is derived from an EMBL/GenBank/DDBJ whole genome shotgun (WGS) entry which is preliminary data.</text>
</comment>
<feature type="repeat" description="WD" evidence="6">
    <location>
        <begin position="395"/>
        <end position="429"/>
    </location>
</feature>
<sequence length="472" mass="50604">MAGAMLSTRTTSSLFARLSSSAFFSPYRFATLHIRQMSLPFLPRYSLATPAISLNLPSIPDVLEGIWEGVLKAVPKKKTSHSKKRHRQMAGKALKDVNNLCKCPVCGGTKRMHHLCETCMNKMRNMMDKKIENKQAKPTIKKTIDSKQYLTTHTVDNAHTTDIFSLAATPNFLFSASGSSTINLHRINDASGTFPLGQSLQAHKLGCHHVATAPRGSNGTVAASVGFGGDIKIWRSNPQSGDFALDYEITPAEAKTKGVADSWAVALSSDENYMACTTHDGRIHVWDLGSKTVLQTYETGGSGNGSFGLSVDLSADGRLTASGHQNGSVYVFNNDAGHLKYSLSGLAKPVRAVAFSPGNTRLAAAGDAGIIAIYDVTTGEHVGILNSGGSSSAWITSLDWSDTGEFLLSGSTDGKAKVWSIDRGVCVATHSETDKIIWSVRWLPKAAAHRGEMFCTAGANRSLAFYREGGKV</sequence>
<dbReference type="SUPFAM" id="SSF57829">
    <property type="entry name" value="Zn-binding ribosomal proteins"/>
    <property type="match status" value="1"/>
</dbReference>
<dbReference type="GO" id="GO:0006412">
    <property type="term" value="P:translation"/>
    <property type="evidence" value="ECO:0007669"/>
    <property type="project" value="InterPro"/>
</dbReference>
<dbReference type="STRING" id="158607.A0A2P5HU68"/>
<feature type="repeat" description="WD" evidence="6">
    <location>
        <begin position="264"/>
        <end position="296"/>
    </location>
</feature>